<evidence type="ECO:0000256" key="3">
    <source>
        <dbReference type="SAM" id="MobiDB-lite"/>
    </source>
</evidence>
<dbReference type="InterPro" id="IPR050327">
    <property type="entry name" value="Proton-linked_MCT"/>
</dbReference>
<dbReference type="GO" id="GO:0016020">
    <property type="term" value="C:membrane"/>
    <property type="evidence" value="ECO:0007669"/>
    <property type="project" value="UniProtKB-SubCell"/>
</dbReference>
<keyword evidence="4" id="KW-0812">Transmembrane</keyword>
<evidence type="ECO:0000313" key="5">
    <source>
        <dbReference type="EMBL" id="KAJ7230126.1"/>
    </source>
</evidence>
<dbReference type="Proteomes" id="UP001219525">
    <property type="component" value="Unassembled WGS sequence"/>
</dbReference>
<evidence type="ECO:0000256" key="4">
    <source>
        <dbReference type="SAM" id="Phobius"/>
    </source>
</evidence>
<protein>
    <submittedName>
        <fullName evidence="5">Major facilitator superfamily domain-containing protein</fullName>
    </submittedName>
</protein>
<feature type="region of interest" description="Disordered" evidence="3">
    <location>
        <begin position="449"/>
        <end position="469"/>
    </location>
</feature>
<feature type="transmembrane region" description="Helical" evidence="4">
    <location>
        <begin position="42"/>
        <end position="62"/>
    </location>
</feature>
<feature type="transmembrane region" description="Helical" evidence="4">
    <location>
        <begin position="339"/>
        <end position="365"/>
    </location>
</feature>
<dbReference type="InterPro" id="IPR036259">
    <property type="entry name" value="MFS_trans_sf"/>
</dbReference>
<comment type="subcellular location">
    <subcellularLocation>
        <location evidence="1">Membrane</location>
        <topology evidence="1">Multi-pass membrane protein</topology>
    </subcellularLocation>
</comment>
<comment type="caution">
    <text evidence="5">The sequence shown here is derived from an EMBL/GenBank/DDBJ whole genome shotgun (WGS) entry which is preliminary data.</text>
</comment>
<name>A0AAD6YUK2_9AGAR</name>
<dbReference type="PANTHER" id="PTHR11360:SF234">
    <property type="entry name" value="MFS-TYPE TRANSPORTER DBAD-RELATED"/>
    <property type="match status" value="1"/>
</dbReference>
<feature type="compositionally biased region" description="Basic and acidic residues" evidence="3">
    <location>
        <begin position="450"/>
        <end position="461"/>
    </location>
</feature>
<feature type="transmembrane region" description="Helical" evidence="4">
    <location>
        <begin position="136"/>
        <end position="159"/>
    </location>
</feature>
<feature type="transmembrane region" description="Helical" evidence="4">
    <location>
        <begin position="171"/>
        <end position="190"/>
    </location>
</feature>
<feature type="transmembrane region" description="Helical" evidence="4">
    <location>
        <begin position="408"/>
        <end position="428"/>
    </location>
</feature>
<dbReference type="Gene3D" id="1.20.1250.20">
    <property type="entry name" value="MFS general substrate transporter like domains"/>
    <property type="match status" value="2"/>
</dbReference>
<proteinExistence type="inferred from homology"/>
<feature type="transmembrane region" description="Helical" evidence="4">
    <location>
        <begin position="82"/>
        <end position="102"/>
    </location>
</feature>
<dbReference type="InterPro" id="IPR011701">
    <property type="entry name" value="MFS"/>
</dbReference>
<dbReference type="EMBL" id="JARJCW010000001">
    <property type="protein sequence ID" value="KAJ7230126.1"/>
    <property type="molecule type" value="Genomic_DNA"/>
</dbReference>
<keyword evidence="6" id="KW-1185">Reference proteome</keyword>
<gene>
    <name evidence="5" type="ORF">GGX14DRAFT_692043</name>
</gene>
<organism evidence="5 6">
    <name type="scientific">Mycena pura</name>
    <dbReference type="NCBI Taxonomy" id="153505"/>
    <lineage>
        <taxon>Eukaryota</taxon>
        <taxon>Fungi</taxon>
        <taxon>Dikarya</taxon>
        <taxon>Basidiomycota</taxon>
        <taxon>Agaricomycotina</taxon>
        <taxon>Agaricomycetes</taxon>
        <taxon>Agaricomycetidae</taxon>
        <taxon>Agaricales</taxon>
        <taxon>Marasmiineae</taxon>
        <taxon>Mycenaceae</taxon>
        <taxon>Mycena</taxon>
    </lineage>
</organism>
<dbReference type="GO" id="GO:0022857">
    <property type="term" value="F:transmembrane transporter activity"/>
    <property type="evidence" value="ECO:0007669"/>
    <property type="project" value="InterPro"/>
</dbReference>
<comment type="similarity">
    <text evidence="2">Belongs to the major facilitator superfamily. Monocarboxylate porter (TC 2.A.1.13) family.</text>
</comment>
<feature type="transmembrane region" description="Helical" evidence="4">
    <location>
        <begin position="249"/>
        <end position="271"/>
    </location>
</feature>
<feature type="transmembrane region" description="Helical" evidence="4">
    <location>
        <begin position="109"/>
        <end position="130"/>
    </location>
</feature>
<sequence>MDEAPDSSVQSKRSSLVEPMGPTEAKDSDVTAPIFPEGGLQAWATVAGAFLIQFCGFGYASSFGVYEDFYKREYLTQSSPSAISWIGSVGTFIVMSGGLISGPLYDRGYFYHLVICGSLLLSFSLFMLSLCKQEQLYQIFLAQGLGVGLGAGMTYVPTVAVVSHYFQKRRALAMSIVVAGSSVGAIVHPIMLNNTLRGHLGFGNAVRASAGLVSGLLLIACLLMRPRFSPPAAGPQLWKTLKRFSRDGVYILAVAGMTAFTVGFYFPVFYLQLDAVTHGVNQALAFYSLVILNGSGFVGRLCTGFFAQRLGVINMIIVATGCGAVLIFCMIALRSAASVVVIGLIYGFWASAFVTLTAPVLAVLTGNMGEFGLRMGFAFWFVGLSALCGPPINGALLTNRLVWWRPALFSGMMSFIGFCFLVAMAVAVRRRAAAQSKREENFFVGLESEASSRDDRRRELETASPVKGE</sequence>
<accession>A0AAD6YUK2</accession>
<evidence type="ECO:0000313" key="6">
    <source>
        <dbReference type="Proteomes" id="UP001219525"/>
    </source>
</evidence>
<feature type="region of interest" description="Disordered" evidence="3">
    <location>
        <begin position="1"/>
        <end position="30"/>
    </location>
</feature>
<reference evidence="5" key="1">
    <citation type="submission" date="2023-03" db="EMBL/GenBank/DDBJ databases">
        <title>Massive genome expansion in bonnet fungi (Mycena s.s.) driven by repeated elements and novel gene families across ecological guilds.</title>
        <authorList>
            <consortium name="Lawrence Berkeley National Laboratory"/>
            <person name="Harder C.B."/>
            <person name="Miyauchi S."/>
            <person name="Viragh M."/>
            <person name="Kuo A."/>
            <person name="Thoen E."/>
            <person name="Andreopoulos B."/>
            <person name="Lu D."/>
            <person name="Skrede I."/>
            <person name="Drula E."/>
            <person name="Henrissat B."/>
            <person name="Morin E."/>
            <person name="Kohler A."/>
            <person name="Barry K."/>
            <person name="LaButti K."/>
            <person name="Morin E."/>
            <person name="Salamov A."/>
            <person name="Lipzen A."/>
            <person name="Mereny Z."/>
            <person name="Hegedus B."/>
            <person name="Baldrian P."/>
            <person name="Stursova M."/>
            <person name="Weitz H."/>
            <person name="Taylor A."/>
            <person name="Grigoriev I.V."/>
            <person name="Nagy L.G."/>
            <person name="Martin F."/>
            <person name="Kauserud H."/>
        </authorList>
    </citation>
    <scope>NUCLEOTIDE SEQUENCE</scope>
    <source>
        <strain evidence="5">9144</strain>
    </source>
</reference>
<dbReference type="SUPFAM" id="SSF103473">
    <property type="entry name" value="MFS general substrate transporter"/>
    <property type="match status" value="1"/>
</dbReference>
<feature type="transmembrane region" description="Helical" evidence="4">
    <location>
        <begin position="377"/>
        <end position="396"/>
    </location>
</feature>
<feature type="transmembrane region" description="Helical" evidence="4">
    <location>
        <begin position="283"/>
        <end position="303"/>
    </location>
</feature>
<evidence type="ECO:0000256" key="2">
    <source>
        <dbReference type="ARBA" id="ARBA00006727"/>
    </source>
</evidence>
<keyword evidence="4" id="KW-0472">Membrane</keyword>
<feature type="transmembrane region" description="Helical" evidence="4">
    <location>
        <begin position="310"/>
        <end position="333"/>
    </location>
</feature>
<dbReference type="AlphaFoldDB" id="A0AAD6YUK2"/>
<feature type="transmembrane region" description="Helical" evidence="4">
    <location>
        <begin position="210"/>
        <end position="228"/>
    </location>
</feature>
<evidence type="ECO:0000256" key="1">
    <source>
        <dbReference type="ARBA" id="ARBA00004141"/>
    </source>
</evidence>
<dbReference type="PANTHER" id="PTHR11360">
    <property type="entry name" value="MONOCARBOXYLATE TRANSPORTER"/>
    <property type="match status" value="1"/>
</dbReference>
<keyword evidence="4" id="KW-1133">Transmembrane helix</keyword>
<dbReference type="Pfam" id="PF07690">
    <property type="entry name" value="MFS_1"/>
    <property type="match status" value="1"/>
</dbReference>